<protein>
    <submittedName>
        <fullName evidence="1">Uncharacterized protein</fullName>
    </submittedName>
</protein>
<evidence type="ECO:0000313" key="2">
    <source>
        <dbReference type="Proteomes" id="UP000051836"/>
    </source>
</evidence>
<comment type="caution">
    <text evidence="1">The sequence shown here is derived from an EMBL/GenBank/DDBJ whole genome shotgun (WGS) entry which is preliminary data.</text>
</comment>
<gene>
    <name evidence="1" type="ORF">AAES_80021</name>
</gene>
<dbReference type="Proteomes" id="UP000051836">
    <property type="component" value="Unassembled WGS sequence"/>
</dbReference>
<dbReference type="AlphaFoldDB" id="A0A0Q3MG30"/>
<sequence>MQVQQSWLEIDMFFASWSTQGNDLIKLQEDEQGIVKRDRAAGPELHLHSRRTLGNGCGCSKPLTERLDQGPAKIHDHANDAVAVVISASGTSGLWRGSL</sequence>
<accession>A0A0Q3MG30</accession>
<dbReference type="EMBL" id="LMAW01002337">
    <property type="protein sequence ID" value="KQK81469.1"/>
    <property type="molecule type" value="Genomic_DNA"/>
</dbReference>
<evidence type="ECO:0000313" key="1">
    <source>
        <dbReference type="EMBL" id="KQK81469.1"/>
    </source>
</evidence>
<proteinExistence type="predicted"/>
<organism evidence="1 2">
    <name type="scientific">Amazona aestiva</name>
    <name type="common">Blue-fronted Amazon parrot</name>
    <dbReference type="NCBI Taxonomy" id="12930"/>
    <lineage>
        <taxon>Eukaryota</taxon>
        <taxon>Metazoa</taxon>
        <taxon>Chordata</taxon>
        <taxon>Craniata</taxon>
        <taxon>Vertebrata</taxon>
        <taxon>Euteleostomi</taxon>
        <taxon>Archelosauria</taxon>
        <taxon>Archosauria</taxon>
        <taxon>Dinosauria</taxon>
        <taxon>Saurischia</taxon>
        <taxon>Theropoda</taxon>
        <taxon>Coelurosauria</taxon>
        <taxon>Aves</taxon>
        <taxon>Neognathae</taxon>
        <taxon>Neoaves</taxon>
        <taxon>Telluraves</taxon>
        <taxon>Australaves</taxon>
        <taxon>Psittaciformes</taxon>
        <taxon>Psittacidae</taxon>
        <taxon>Amazona</taxon>
    </lineage>
</organism>
<name>A0A0Q3MG30_AMAAE</name>
<reference evidence="1 2" key="1">
    <citation type="submission" date="2015-10" db="EMBL/GenBank/DDBJ databases">
        <authorList>
            <person name="Gilbert D.G."/>
        </authorList>
    </citation>
    <scope>NUCLEOTIDE SEQUENCE [LARGE SCALE GENOMIC DNA]</scope>
    <source>
        <strain evidence="1">FVVF132</strain>
    </source>
</reference>
<keyword evidence="2" id="KW-1185">Reference proteome</keyword>